<evidence type="ECO:0000313" key="3">
    <source>
        <dbReference type="EMBL" id="CAD7199533.1"/>
    </source>
</evidence>
<dbReference type="GO" id="GO:0005634">
    <property type="term" value="C:nucleus"/>
    <property type="evidence" value="ECO:0007669"/>
    <property type="project" value="UniProtKB-SubCell"/>
</dbReference>
<gene>
    <name evidence="3" type="ORF">TDIB3V08_LOCUS5781</name>
</gene>
<dbReference type="InterPro" id="IPR002119">
    <property type="entry name" value="Histone_H2A"/>
</dbReference>
<proteinExistence type="inferred from homology"/>
<protein>
    <recommendedName>
        <fullName evidence="1">Histone H2A</fullName>
    </recommendedName>
</protein>
<comment type="subcellular location">
    <subcellularLocation>
        <location evidence="1">Nucleus</location>
    </subcellularLocation>
</comment>
<dbReference type="PANTHER" id="PTHR23430">
    <property type="entry name" value="HISTONE H2A"/>
    <property type="match status" value="1"/>
</dbReference>
<dbReference type="SUPFAM" id="SSF47113">
    <property type="entry name" value="Histone-fold"/>
    <property type="match status" value="1"/>
</dbReference>
<feature type="compositionally biased region" description="Basic and acidic residues" evidence="2">
    <location>
        <begin position="98"/>
        <end position="110"/>
    </location>
</feature>
<name>A0A7R8VJS1_TIMDO</name>
<comment type="similarity">
    <text evidence="1">Belongs to the histone H2A family.</text>
</comment>
<organism evidence="3">
    <name type="scientific">Timema douglasi</name>
    <name type="common">Walking stick</name>
    <dbReference type="NCBI Taxonomy" id="61478"/>
    <lineage>
        <taxon>Eukaryota</taxon>
        <taxon>Metazoa</taxon>
        <taxon>Ecdysozoa</taxon>
        <taxon>Arthropoda</taxon>
        <taxon>Hexapoda</taxon>
        <taxon>Insecta</taxon>
        <taxon>Pterygota</taxon>
        <taxon>Neoptera</taxon>
        <taxon>Polyneoptera</taxon>
        <taxon>Phasmatodea</taxon>
        <taxon>Timematodea</taxon>
        <taxon>Timematoidea</taxon>
        <taxon>Timematidae</taxon>
        <taxon>Timema</taxon>
    </lineage>
</organism>
<keyword evidence="1" id="KW-0544">Nucleosome core</keyword>
<dbReference type="GO" id="GO:0003677">
    <property type="term" value="F:DNA binding"/>
    <property type="evidence" value="ECO:0007669"/>
    <property type="project" value="UniProtKB-KW"/>
</dbReference>
<dbReference type="GO" id="GO:0046982">
    <property type="term" value="F:protein heterodimerization activity"/>
    <property type="evidence" value="ECO:0007669"/>
    <property type="project" value="InterPro"/>
</dbReference>
<evidence type="ECO:0000256" key="1">
    <source>
        <dbReference type="RuleBase" id="RU003767"/>
    </source>
</evidence>
<dbReference type="AlphaFoldDB" id="A0A7R8VJS1"/>
<reference evidence="3" key="1">
    <citation type="submission" date="2020-11" db="EMBL/GenBank/DDBJ databases">
        <authorList>
            <person name="Tran Van P."/>
        </authorList>
    </citation>
    <scope>NUCLEOTIDE SEQUENCE</scope>
</reference>
<dbReference type="InterPro" id="IPR009072">
    <property type="entry name" value="Histone-fold"/>
</dbReference>
<dbReference type="EMBL" id="OA566826">
    <property type="protein sequence ID" value="CAD7199533.1"/>
    <property type="molecule type" value="Genomic_DNA"/>
</dbReference>
<keyword evidence="1" id="KW-0238">DNA-binding</keyword>
<dbReference type="Gene3D" id="1.10.20.10">
    <property type="entry name" value="Histone, subunit A"/>
    <property type="match status" value="1"/>
</dbReference>
<dbReference type="PRINTS" id="PR00620">
    <property type="entry name" value="HISTONEH2A"/>
</dbReference>
<dbReference type="GO" id="GO:0030527">
    <property type="term" value="F:structural constituent of chromatin"/>
    <property type="evidence" value="ECO:0007669"/>
    <property type="project" value="InterPro"/>
</dbReference>
<accession>A0A7R8VJS1</accession>
<dbReference type="SMART" id="SM00414">
    <property type="entry name" value="H2A"/>
    <property type="match status" value="1"/>
</dbReference>
<feature type="region of interest" description="Disordered" evidence="2">
    <location>
        <begin position="89"/>
        <end position="110"/>
    </location>
</feature>
<keyword evidence="1" id="KW-0539">Nucleus</keyword>
<comment type="subunit">
    <text evidence="1">The nucleosome is a histone octamer containing two molecules each of H2A, H2B, H3 and H4 assembled in one H3-H4 heterotetramer and two H2A-H2B heterodimers. The octamer wraps approximately 147 bp of DNA.</text>
</comment>
<dbReference type="GO" id="GO:0000786">
    <property type="term" value="C:nucleosome"/>
    <property type="evidence" value="ECO:0007669"/>
    <property type="project" value="UniProtKB-KW"/>
</dbReference>
<keyword evidence="1" id="KW-0158">Chromosome</keyword>
<sequence length="110" mass="12296">MAESIIFLGRVTTERVGAGALVYLTAVMEYLVADVLELAGNEARDNKKLNKLPNINTVLLPQNTENHCSQRDNFNEDDSCCEECIRNKEGSKQASKQPLEKKARNEVDLN</sequence>
<evidence type="ECO:0000256" key="2">
    <source>
        <dbReference type="SAM" id="MobiDB-lite"/>
    </source>
</evidence>